<dbReference type="GO" id="GO:0030247">
    <property type="term" value="F:polysaccharide binding"/>
    <property type="evidence" value="ECO:0007669"/>
    <property type="project" value="UniProtKB-UniRule"/>
</dbReference>
<dbReference type="Proteomes" id="UP000766246">
    <property type="component" value="Unassembled WGS sequence"/>
</dbReference>
<keyword evidence="2" id="KW-0378">Hydrolase</keyword>
<dbReference type="InterPro" id="IPR012291">
    <property type="entry name" value="CBM2_carb-bd_dom_sf"/>
</dbReference>
<feature type="compositionally biased region" description="Pro residues" evidence="4">
    <location>
        <begin position="187"/>
        <end position="200"/>
    </location>
</feature>
<keyword evidence="1" id="KW-0732">Signal</keyword>
<dbReference type="InterPro" id="IPR006584">
    <property type="entry name" value="Cellulose-bd_IV"/>
</dbReference>
<dbReference type="EMBL" id="SVER01000024">
    <property type="protein sequence ID" value="MBE5920119.1"/>
    <property type="molecule type" value="Genomic_DNA"/>
</dbReference>
<evidence type="ECO:0000313" key="7">
    <source>
        <dbReference type="Proteomes" id="UP000766246"/>
    </source>
</evidence>
<dbReference type="GO" id="GO:0005975">
    <property type="term" value="P:carbohydrate metabolic process"/>
    <property type="evidence" value="ECO:0007669"/>
    <property type="project" value="InterPro"/>
</dbReference>
<dbReference type="PROSITE" id="PS51173">
    <property type="entry name" value="CBM2"/>
    <property type="match status" value="1"/>
</dbReference>
<dbReference type="CDD" id="cd04084">
    <property type="entry name" value="CBM6_xylanase-like"/>
    <property type="match status" value="2"/>
</dbReference>
<evidence type="ECO:0000313" key="6">
    <source>
        <dbReference type="EMBL" id="MBE5920119.1"/>
    </source>
</evidence>
<feature type="region of interest" description="Disordered" evidence="4">
    <location>
        <begin position="329"/>
        <end position="380"/>
    </location>
</feature>
<dbReference type="InterPro" id="IPR008979">
    <property type="entry name" value="Galactose-bd-like_sf"/>
</dbReference>
<dbReference type="SUPFAM" id="SSF49785">
    <property type="entry name" value="Galactose-binding domain-like"/>
    <property type="match status" value="2"/>
</dbReference>
<sequence length="479" mass="50414">MLQNCYDNVARATKTFKTMNGGIILMKKMNKKILSASLALGLVASSVSSLTAFAAPKFSPYDLLQAELTAGKSGVEVQTEGDVKYIAGLEKGDYFASVPLNFTSGVAAISANIRTTAPGWFEARLDKADGEIISTFRVSSTNGEFKSVSAPAKAIEGNHTIYFVGKVGNIDIDSWKANLAPGQQPVTPEPTPEEPTPVEPTPVATTVNPYETVEGENSAELKAAVVTTVDNTKCAMIRSNGYAAAKNVDFSKGLAAFTVAAKASKLGVLEIRLDNPESKAIANVKLNAGAFSTKTVKVASGIEGTHDVYFVSTATGATVYLDSWSVMAPPTKPEPTPEDPTPVDPTPVDPTPVDPTPVDPTPVDPTPVDPTPVDPTPVDPTPAESGLALDYQINSWGTGYTINFKIVNNSKSTVNGWTLKIKKSDINVSSGWCAKIAEEGEYYVFTPESWNGTLPAGGSADLGIVGSGQIGNSLNFILQ</sequence>
<dbReference type="InterPro" id="IPR005084">
    <property type="entry name" value="CBM6"/>
</dbReference>
<dbReference type="InterPro" id="IPR018366">
    <property type="entry name" value="CBM2_CS"/>
</dbReference>
<dbReference type="InterPro" id="IPR008965">
    <property type="entry name" value="CBM2/CBM3_carb-bd_dom_sf"/>
</dbReference>
<keyword evidence="3" id="KW-0326">Glycosidase</keyword>
<dbReference type="SMART" id="SM00637">
    <property type="entry name" value="CBD_II"/>
    <property type="match status" value="1"/>
</dbReference>
<dbReference type="AlphaFoldDB" id="A0A927UD39"/>
<dbReference type="SMART" id="SM00606">
    <property type="entry name" value="CBD_IV"/>
    <property type="match status" value="2"/>
</dbReference>
<dbReference type="Gene3D" id="2.60.40.290">
    <property type="match status" value="1"/>
</dbReference>
<dbReference type="GO" id="GO:0004553">
    <property type="term" value="F:hydrolase activity, hydrolyzing O-glycosyl compounds"/>
    <property type="evidence" value="ECO:0007669"/>
    <property type="project" value="InterPro"/>
</dbReference>
<feature type="compositionally biased region" description="Pro residues" evidence="4">
    <location>
        <begin position="330"/>
        <end position="380"/>
    </location>
</feature>
<evidence type="ECO:0000259" key="5">
    <source>
        <dbReference type="PROSITE" id="PS51173"/>
    </source>
</evidence>
<feature type="domain" description="CBM2" evidence="5">
    <location>
        <begin position="380"/>
        <end position="479"/>
    </location>
</feature>
<evidence type="ECO:0000256" key="2">
    <source>
        <dbReference type="ARBA" id="ARBA00022801"/>
    </source>
</evidence>
<evidence type="ECO:0000256" key="4">
    <source>
        <dbReference type="SAM" id="MobiDB-lite"/>
    </source>
</evidence>
<dbReference type="SUPFAM" id="SSF49384">
    <property type="entry name" value="Carbohydrate-binding domain"/>
    <property type="match status" value="1"/>
</dbReference>
<proteinExistence type="predicted"/>
<dbReference type="Pfam" id="PF00553">
    <property type="entry name" value="CBM_2"/>
    <property type="match status" value="1"/>
</dbReference>
<evidence type="ECO:0000256" key="3">
    <source>
        <dbReference type="ARBA" id="ARBA00023295"/>
    </source>
</evidence>
<accession>A0A927UD39</accession>
<feature type="region of interest" description="Disordered" evidence="4">
    <location>
        <begin position="180"/>
        <end position="204"/>
    </location>
</feature>
<evidence type="ECO:0000256" key="1">
    <source>
        <dbReference type="ARBA" id="ARBA00022729"/>
    </source>
</evidence>
<protein>
    <submittedName>
        <fullName evidence="6">Carbohydrate-binding protein</fullName>
    </submittedName>
</protein>
<gene>
    <name evidence="6" type="ORF">E7272_09780</name>
</gene>
<reference evidence="6" key="1">
    <citation type="submission" date="2019-04" db="EMBL/GenBank/DDBJ databases">
        <title>Evolution of Biomass-Degrading Anaerobic Consortia Revealed by Metagenomics.</title>
        <authorList>
            <person name="Peng X."/>
        </authorList>
    </citation>
    <scope>NUCLEOTIDE SEQUENCE</scope>
    <source>
        <strain evidence="6">SIG311</strain>
    </source>
</reference>
<dbReference type="InterPro" id="IPR001919">
    <property type="entry name" value="CBD2"/>
</dbReference>
<comment type="caution">
    <text evidence="6">The sequence shown here is derived from an EMBL/GenBank/DDBJ whole genome shotgun (WGS) entry which is preliminary data.</text>
</comment>
<name>A0A927UD39_9FIRM</name>
<dbReference type="PROSITE" id="PS00561">
    <property type="entry name" value="CBM2_A"/>
    <property type="match status" value="1"/>
</dbReference>
<dbReference type="Gene3D" id="2.60.120.260">
    <property type="entry name" value="Galactose-binding domain-like"/>
    <property type="match status" value="2"/>
</dbReference>
<organism evidence="6 7">
    <name type="scientific">Pseudobutyrivibrio ruminis</name>
    <dbReference type="NCBI Taxonomy" id="46206"/>
    <lineage>
        <taxon>Bacteria</taxon>
        <taxon>Bacillati</taxon>
        <taxon>Bacillota</taxon>
        <taxon>Clostridia</taxon>
        <taxon>Lachnospirales</taxon>
        <taxon>Lachnospiraceae</taxon>
        <taxon>Pseudobutyrivibrio</taxon>
    </lineage>
</organism>
<dbReference type="Pfam" id="PF03422">
    <property type="entry name" value="CBM_6"/>
    <property type="match status" value="2"/>
</dbReference>